<sequence>MDKTMKPISATCNNDDGVPEETGMDEVFSDLQALKRLYGLLQRLDEASRALLKKLLDDATRRALLKQTNALTATSSSSAIPFSLGSGSPKQMDRATSSSSSFLNNKLPEETAMEQILTDLQALTRLYGLLHSPADENLDEASRALLMKILEDATQEAVRRQAKMLMPSGSLMSPVLERELSTQSHCRTRHADPILRPLASPRPSLLASERSRRLDPQHSTVSRRSGLYADGQRHAAEEPPPLARLASNRSSRTALTARHRPSQEQRCPSLSLHRFPVAGTSRHGTVIGSTRLARRRDSIRHSSGRGDQWSLERSNSNSSSSRRSVSRRELSSLRPSSRLRGRATPRHVGTENSSSVSPFERLDSGLSLSLTSRHGVEHAGRGVATPERSSSSKTVATIQSRIRPSSTPLRERSLHRPAVEAKTLRGRQQDSHVLSEEDTYSSMFSGSGSSSDAASLSASTSPTASPAPAPAPRASATPYYYYPSVATRGIAPPPLYAPEVSRSMRRRRLQERRQEILERRVARLRMLKNKIATVFHDFHHRHDHHHHLLLGGGQEAGPSSRTVVRGAGHHHHLGGGQEAGPSSRAVVRGAGHHLNSPWQYLTRMFHRAKGKIDKNTRSRTAVGVPEKRHGAGGGGGGNMHALFDALRRHLKSKRRAPAGIKLGRKGNWVRGKKMHWWQRLRRRRGMPGLTAGSGPRRRLRHGKAAWL</sequence>
<dbReference type="OrthoDB" id="691332at2759"/>
<keyword evidence="3" id="KW-1185">Reference proteome</keyword>
<gene>
    <name evidence="2" type="primary">LOC100280313</name>
</gene>
<dbReference type="EnsemblPlants" id="Zm00001eb430330_T001">
    <property type="protein sequence ID" value="Zm00001eb430330_P001"/>
    <property type="gene ID" value="Zm00001eb430330"/>
</dbReference>
<evidence type="ECO:0000313" key="3">
    <source>
        <dbReference type="Proteomes" id="UP000007305"/>
    </source>
</evidence>
<proteinExistence type="predicted"/>
<dbReference type="AlphaFoldDB" id="A0A804RM06"/>
<feature type="compositionally biased region" description="Low complexity" evidence="1">
    <location>
        <begin position="440"/>
        <end position="464"/>
    </location>
</feature>
<feature type="compositionally biased region" description="Basic residues" evidence="1">
    <location>
        <begin position="695"/>
        <end position="707"/>
    </location>
</feature>
<dbReference type="GeneID" id="100280313"/>
<dbReference type="Proteomes" id="UP000007305">
    <property type="component" value="Chromosome 10"/>
</dbReference>
<feature type="region of interest" description="Disordered" evidence="1">
    <location>
        <begin position="614"/>
        <end position="637"/>
    </location>
</feature>
<reference evidence="3" key="1">
    <citation type="journal article" date="2009" name="Science">
        <title>The B73 maize genome: complexity, diversity, and dynamics.</title>
        <authorList>
            <person name="Schnable P.S."/>
            <person name="Ware D."/>
            <person name="Fulton R.S."/>
            <person name="Stein J.C."/>
            <person name="Wei F."/>
            <person name="Pasternak S."/>
            <person name="Liang C."/>
            <person name="Zhang J."/>
            <person name="Fulton L."/>
            <person name="Graves T.A."/>
            <person name="Minx P."/>
            <person name="Reily A.D."/>
            <person name="Courtney L."/>
            <person name="Kruchowski S.S."/>
            <person name="Tomlinson C."/>
            <person name="Strong C."/>
            <person name="Delehaunty K."/>
            <person name="Fronick C."/>
            <person name="Courtney B."/>
            <person name="Rock S.M."/>
            <person name="Belter E."/>
            <person name="Du F."/>
            <person name="Kim K."/>
            <person name="Abbott R.M."/>
            <person name="Cotton M."/>
            <person name="Levy A."/>
            <person name="Marchetto P."/>
            <person name="Ochoa K."/>
            <person name="Jackson S.M."/>
            <person name="Gillam B."/>
            <person name="Chen W."/>
            <person name="Yan L."/>
            <person name="Higginbotham J."/>
            <person name="Cardenas M."/>
            <person name="Waligorski J."/>
            <person name="Applebaum E."/>
            <person name="Phelps L."/>
            <person name="Falcone J."/>
            <person name="Kanchi K."/>
            <person name="Thane T."/>
            <person name="Scimone A."/>
            <person name="Thane N."/>
            <person name="Henke J."/>
            <person name="Wang T."/>
            <person name="Ruppert J."/>
            <person name="Shah N."/>
            <person name="Rotter K."/>
            <person name="Hodges J."/>
            <person name="Ingenthron E."/>
            <person name="Cordes M."/>
            <person name="Kohlberg S."/>
            <person name="Sgro J."/>
            <person name="Delgado B."/>
            <person name="Mead K."/>
            <person name="Chinwalla A."/>
            <person name="Leonard S."/>
            <person name="Crouse K."/>
            <person name="Collura K."/>
            <person name="Kudrna D."/>
            <person name="Currie J."/>
            <person name="He R."/>
            <person name="Angelova A."/>
            <person name="Rajasekar S."/>
            <person name="Mueller T."/>
            <person name="Lomeli R."/>
            <person name="Scara G."/>
            <person name="Ko A."/>
            <person name="Delaney K."/>
            <person name="Wissotski M."/>
            <person name="Lopez G."/>
            <person name="Campos D."/>
            <person name="Braidotti M."/>
            <person name="Ashley E."/>
            <person name="Golser W."/>
            <person name="Kim H."/>
            <person name="Lee S."/>
            <person name="Lin J."/>
            <person name="Dujmic Z."/>
            <person name="Kim W."/>
            <person name="Talag J."/>
            <person name="Zuccolo A."/>
            <person name="Fan C."/>
            <person name="Sebastian A."/>
            <person name="Kramer M."/>
            <person name="Spiegel L."/>
            <person name="Nascimento L."/>
            <person name="Zutavern T."/>
            <person name="Miller B."/>
            <person name="Ambroise C."/>
            <person name="Muller S."/>
            <person name="Spooner W."/>
            <person name="Narechania A."/>
            <person name="Ren L."/>
            <person name="Wei S."/>
            <person name="Kumari S."/>
            <person name="Faga B."/>
            <person name="Levy M.J."/>
            <person name="McMahan L."/>
            <person name="Van Buren P."/>
            <person name="Vaughn M.W."/>
            <person name="Ying K."/>
            <person name="Yeh C.-T."/>
            <person name="Emrich S.J."/>
            <person name="Jia Y."/>
            <person name="Kalyanaraman A."/>
            <person name="Hsia A.-P."/>
            <person name="Barbazuk W.B."/>
            <person name="Baucom R.S."/>
            <person name="Brutnell T.P."/>
            <person name="Carpita N.C."/>
            <person name="Chaparro C."/>
            <person name="Chia J.-M."/>
            <person name="Deragon J.-M."/>
            <person name="Estill J.C."/>
            <person name="Fu Y."/>
            <person name="Jeddeloh J.A."/>
            <person name="Han Y."/>
            <person name="Lee H."/>
            <person name="Li P."/>
            <person name="Lisch D.R."/>
            <person name="Liu S."/>
            <person name="Liu Z."/>
            <person name="Nagel D.H."/>
            <person name="McCann M.C."/>
            <person name="SanMiguel P."/>
            <person name="Myers A.M."/>
            <person name="Nettleton D."/>
            <person name="Nguyen J."/>
            <person name="Penning B.W."/>
            <person name="Ponnala L."/>
            <person name="Schneider K.L."/>
            <person name="Schwartz D.C."/>
            <person name="Sharma A."/>
            <person name="Soderlund C."/>
            <person name="Springer N.M."/>
            <person name="Sun Q."/>
            <person name="Wang H."/>
            <person name="Waterman M."/>
            <person name="Westerman R."/>
            <person name="Wolfgruber T.K."/>
            <person name="Yang L."/>
            <person name="Yu Y."/>
            <person name="Zhang L."/>
            <person name="Zhou S."/>
            <person name="Zhu Q."/>
            <person name="Bennetzen J.L."/>
            <person name="Dawe R.K."/>
            <person name="Jiang J."/>
            <person name="Jiang N."/>
            <person name="Presting G.G."/>
            <person name="Wessler S.R."/>
            <person name="Aluru S."/>
            <person name="Martienssen R.A."/>
            <person name="Clifton S.W."/>
            <person name="McCombie W.R."/>
            <person name="Wing R.A."/>
            <person name="Wilson R.K."/>
        </authorList>
    </citation>
    <scope>NUCLEOTIDE SEQUENCE [LARGE SCALE GENOMIC DNA]</scope>
    <source>
        <strain evidence="3">cv. B73</strain>
    </source>
</reference>
<feature type="region of interest" description="Disordered" evidence="1">
    <location>
        <begin position="373"/>
        <end position="474"/>
    </location>
</feature>
<feature type="region of interest" description="Disordered" evidence="1">
    <location>
        <begin position="81"/>
        <end position="101"/>
    </location>
</feature>
<dbReference type="Gramene" id="Zm00001eb430330_T001">
    <property type="protein sequence ID" value="Zm00001eb430330_P001"/>
    <property type="gene ID" value="Zm00001eb430330"/>
</dbReference>
<evidence type="ECO:0000313" key="2">
    <source>
        <dbReference type="EnsemblPlants" id="Zm00001eb430330_P001"/>
    </source>
</evidence>
<feature type="region of interest" description="Disordered" evidence="1">
    <location>
        <begin position="555"/>
        <end position="583"/>
    </location>
</feature>
<dbReference type="RefSeq" id="NP_001146711.2">
    <property type="nucleotide sequence ID" value="NM_001153239.2"/>
</dbReference>
<evidence type="ECO:0000256" key="1">
    <source>
        <dbReference type="SAM" id="MobiDB-lite"/>
    </source>
</evidence>
<feature type="region of interest" description="Disordered" evidence="1">
    <location>
        <begin position="685"/>
        <end position="707"/>
    </location>
</feature>
<feature type="compositionally biased region" description="Polar residues" evidence="1">
    <location>
        <begin position="85"/>
        <end position="101"/>
    </location>
</feature>
<dbReference type="KEGG" id="zma:100280313"/>
<reference evidence="2" key="2">
    <citation type="submission" date="2019-07" db="EMBL/GenBank/DDBJ databases">
        <authorList>
            <person name="Seetharam A."/>
            <person name="Woodhouse M."/>
            <person name="Cannon E."/>
        </authorList>
    </citation>
    <scope>NUCLEOTIDE SEQUENCE [LARGE SCALE GENOMIC DNA]</scope>
    <source>
        <strain evidence="2">cv. B73</strain>
    </source>
</reference>
<accession>A0A804RM06</accession>
<protein>
    <submittedName>
        <fullName evidence="2">Uncharacterized protein</fullName>
    </submittedName>
</protein>
<dbReference type="EnsemblPlants" id="Zm00001eb430330_T002">
    <property type="protein sequence ID" value="Zm00001eb430330_P002"/>
    <property type="gene ID" value="Zm00001eb430330"/>
</dbReference>
<name>A0A804RM06_MAIZE</name>
<feature type="compositionally biased region" description="Low complexity" evidence="1">
    <location>
        <begin position="311"/>
        <end position="323"/>
    </location>
</feature>
<dbReference type="FunCoup" id="A0A804RM06">
    <property type="interactions" value="167"/>
</dbReference>
<feature type="region of interest" description="Disordered" evidence="1">
    <location>
        <begin position="1"/>
        <end position="20"/>
    </location>
</feature>
<dbReference type="Gramene" id="Zm00001eb430330_T002">
    <property type="protein sequence ID" value="Zm00001eb430330_P002"/>
    <property type="gene ID" value="Zm00001eb430330"/>
</dbReference>
<feature type="compositionally biased region" description="Basic and acidic residues" evidence="1">
    <location>
        <begin position="409"/>
        <end position="435"/>
    </location>
</feature>
<organism evidence="2 3">
    <name type="scientific">Zea mays</name>
    <name type="common">Maize</name>
    <dbReference type="NCBI Taxonomy" id="4577"/>
    <lineage>
        <taxon>Eukaryota</taxon>
        <taxon>Viridiplantae</taxon>
        <taxon>Streptophyta</taxon>
        <taxon>Embryophyta</taxon>
        <taxon>Tracheophyta</taxon>
        <taxon>Spermatophyta</taxon>
        <taxon>Magnoliopsida</taxon>
        <taxon>Liliopsida</taxon>
        <taxon>Poales</taxon>
        <taxon>Poaceae</taxon>
        <taxon>PACMAD clade</taxon>
        <taxon>Panicoideae</taxon>
        <taxon>Andropogonodae</taxon>
        <taxon>Andropogoneae</taxon>
        <taxon>Tripsacinae</taxon>
        <taxon>Zea</taxon>
    </lineage>
</organism>
<reference evidence="2" key="3">
    <citation type="submission" date="2021-05" db="UniProtKB">
        <authorList>
            <consortium name="EnsemblPlants"/>
        </authorList>
    </citation>
    <scope>IDENTIFICATION</scope>
    <source>
        <strain evidence="2">cv. B73</strain>
    </source>
</reference>
<feature type="region of interest" description="Disordered" evidence="1">
    <location>
        <begin position="178"/>
        <end position="360"/>
    </location>
</feature>
<feature type="compositionally biased region" description="Low complexity" evidence="1">
    <location>
        <begin position="195"/>
        <end position="208"/>
    </location>
</feature>
<feature type="compositionally biased region" description="Polar residues" evidence="1">
    <location>
        <begin position="387"/>
        <end position="408"/>
    </location>
</feature>